<keyword evidence="2" id="KW-0653">Protein transport</keyword>
<dbReference type="Gene3D" id="2.20.70.140">
    <property type="match status" value="24"/>
</dbReference>
<dbReference type="GO" id="GO:0015031">
    <property type="term" value="P:protein transport"/>
    <property type="evidence" value="ECO:0007669"/>
    <property type="project" value="UniProtKB-KW"/>
</dbReference>
<name>A0AAX1MDX6_ACIJU</name>
<keyword evidence="3" id="KW-0175">Coiled coil</keyword>
<evidence type="ECO:0000313" key="7">
    <source>
        <dbReference type="Proteomes" id="UP000679388"/>
    </source>
</evidence>
<dbReference type="InterPro" id="IPR008635">
    <property type="entry name" value="Coiled_stalk_dom"/>
</dbReference>
<evidence type="ECO:0000259" key="4">
    <source>
        <dbReference type="Pfam" id="PF05662"/>
    </source>
</evidence>
<feature type="domain" description="Trimeric autotransporter adhesin YadA-like stalk" evidence="4">
    <location>
        <begin position="5138"/>
        <end position="5175"/>
    </location>
</feature>
<evidence type="ECO:0000259" key="5">
    <source>
        <dbReference type="Pfam" id="PF13018"/>
    </source>
</evidence>
<evidence type="ECO:0008006" key="8">
    <source>
        <dbReference type="Google" id="ProtNLM"/>
    </source>
</evidence>
<feature type="domain" description="Trimeric autotransporter adhesin YadA-like stalk" evidence="4">
    <location>
        <begin position="487"/>
        <end position="528"/>
    </location>
</feature>
<dbReference type="RefSeq" id="WP_212638523.1">
    <property type="nucleotide sequence ID" value="NZ_CP059558.1"/>
</dbReference>
<feature type="domain" description="Trimeric autotransporter adhesin YadA-like stalk" evidence="4">
    <location>
        <begin position="763"/>
        <end position="804"/>
    </location>
</feature>
<feature type="domain" description="ESPR" evidence="5">
    <location>
        <begin position="1"/>
        <end position="33"/>
    </location>
</feature>
<evidence type="ECO:0000256" key="1">
    <source>
        <dbReference type="ARBA" id="ARBA00022448"/>
    </source>
</evidence>
<sequence>MNKVYKVVWNASLGVWVAVSEIAKGKTKNSGSVGQTLSLEQKEPQSLGNLFFNYKALTLAIFAAFTADFAYAGYEAGGGTTRTNCTRTSNGTVFADKAAAIAIANENSTACASAVEAIAIGANIAAQGEQSTVIGNDIIASSTAIQSVIIGSNFNANPVTSNGKGGVAIGSGLSTTHKSPIADGQGSLALGSSGDGTTINGTTYNQQGPDAKAAYSAALMAGSQTATGADRSIAFGVDAKVAANTVDSIALGTTSATSANNTVAIGKNANANVLNSVALGAGSTTTAQSGNSFLTNVAPSATNGVVSVGTTGTTRRIQNVADGAALTDAVNVAQLDKAYDDAHSRLATALGGGATYDPVTNAYTAPTYNVTTDPNAGTKTGNVNNVGAALSGLDTAVNKSITFNANTGSSTNKLGSTLNITGTGSTAGTYSGNNLKTSVSGNTVSIQMADAPVFTGTVTAGNLATGGTLSVTGVSNLNGGANLNNQKITNLAAGTAPGDAVNFGQLTTTNNNVTTAQNAANAAQTSANAAQTTANSALTEAQKGLNFRANAGATDKVSLGETVTLADGTNTTVTYDAATNTYKYSVVDSPTFTGTVTAGNLATVGTLSVTGVSNLNGGANLNNQKITNVAAGTASGDAVNFGQLTTTNNNVTTAQNAANAAQTSANAAQTTANSALTEAQKGLNFRANAGATDKVSLGETVTLADGTNTTVTYDAATNTYKYSVVDAPTFTGTVTAGNLATGGTLSVTGVSNLNGGANLNNQKITNVAAGTASGDAVNFGQLTTTNNNVTTAQNAANAAQTSANAAQTTANSALTEAQKGINFGDGSTSNNYALGETINVKGDSNINSVTTADGVQLSLASDISVDSVTTGNSKLDNSGLTITGGPSITTAGIDAANTNISNVADATTADQAVNKGQLDAATAAADDKTDALGNSTASNLGGGATYNSTTGAVTAPTYTVNGTDVNNVGAAISELDKGWNLASNGANAGAIKAGDTVDIGTAAGETNLQVAKSGNTIQYSLSRDLDLDSVTTGNSKLDNSGLTITGGPSITTAGIDAANTNISNVADATTADQAVNKGQLDAATAAADDKTDALGNSTASNLGGGATYNSTTGAVTAPTYTVNGTDVNNVGAAISELDKGWNLASNGANAGAIKAGDTVDIGTAAGETNLQVAKSGNTIQYSLSRDLDLDSVTTGDSKLDNSGLTITGGPSITTAGIDAANTNISNVADATTADQAVNKGQLDAATAAADDKTDALGNSTASNLGGGATYNSTTGAVTAPTYTVNGTDVNNVGAAISELDKGWNLASNGANAGAIKAGDTVDIGTAAGETNLQVAKSGNTIQYSLSRDLDLDSVTTGNSKLDNSGLTITGGPSITTAGIDAANTNISNVADATTADQAVNKGQLDAATAAADDKTDALGNSTASNLGGGATYNSTTGAVTAPTYTVNGTDVNNVGAAISELDKGWNLASNGANAGAIKAGDTVDIGTAAGETNLQVAKSGNTIQYSLSRDLDLDSVTTGDSKLDNSGLTITGGPSITTAGIDAANTNISNVADATTADQAVNKGQLDAATAAADDKTDALGNSTASNLGGGATYNSTTGAVTAPTYTVNGTDVNNVGAAISELDKGWNLASNGANAGAIKAGDTVDIGTAAGETNLQVAKSGNTIQYSLSRDLDLDSVTTGNSKLDNSGLTITGGPSITTAGIDAANTNISNVADATTADQAVNKGQLDAATAAADDKTDALGNSTASNLGGGATYNSTTGAVTAPTYTVNGTDVNNVGAAISELDKGWDLASNGANAGAIKAGDTVDIGTAAGETNLQVAKSGNTIQYSLSRDLDLDSVTTGNSKLDNSGLTITGGPSITTAGIDAANTNISNVADATTADQAVNKGQLDAATAAADDKTDALGNSTASNLGGGATYNSTTGAVTAPTYTVNGTDVNNVGAAISELDKGWNLASNGANAGAIKAGDTVDIGTAAGETNLQVAKSGNTIQYSLSRDLDLDSVTTGNSKLDNSGLTITGGPSITTAGIDAANTNISNVADATTADQAVNKGQLDAATAAADDKTDALGNSTASNLGGGATYNSTTGAVTAPTYTVNGTDVNNVGAAISELDKGWDLASNGANAGAIKAGDTVDIGTAAGETNLQVAKSGNTIQYSLSRDLDLDSVTTGNSKLDNSGLTITGGPSITTAGIDAANTNISNVADATTADQAVNKGQLDAATAAADDKTDALGNSTASNLGGGATYNSTTGAVTAPTYTVNGTDVNNVGAAISELDKGWNLASNGANAGAIKAGDTVDIGTAAGETNLQVAKSGNTIQYSLSRDLDLDSVTTGNSKLDNSGLTITGGPSITTAGIDAANTNISNVADATTADQAVNKGQLDAATAAADDKTDALGNSTASNLGGGATYNSTTGAVTAPTYTVNGTDVNNVGAAISELDKGWNLASNGANAGAIKAGDTVDIGTAAGETNLQVAKSGNTIQYSLSRDLDLDSVTTGDSKLDNSGLTITGGPSITTAGIDAANTNISNVADATTADQAVNKGQLDAATAAADDKTDALGNSTASNLGGGATYNSTTGAVTAPTYTVNGTDVNNVGAAISELDKGWNLASNGANAGAIKAGDTVDIGTAAGETNLQVAKSGNTIQYSLSRDLDLDSVTTGNSKLDNSGLTITGGPSITTAGIDAANTNISNVADATTADQAVNKGQLDAATAAADDKTDALGNSTASNLGGGATYNSTTGAVTAPTYTVNGTDVNNVGAAISELDKGWDLASNGANAGAIKAGDTVDIGTAAGETNLQVAKSGNTIQYSLSRDLDLDSVTTGNSKLDNSGLTITGGPSITTAGIDAANTNISNVADATTADQAVNKGQLDAATAAADDKTDALGNSTASNLGGGATYNSTTGAVTAPTYTVNGTDVNNVGAAISELDKGWNLASNGANAGAIKAGDTVDIGTAAGETNLQVAKSGNTIQYSLSRDLDLDSVTTGNSKLDNSGLTITGGPSITTAGIDAANTNISNVADATTADQAVNKGQLDAATAAADDKTDALGNSTASNLGGGATYNSTTGAVTAPTYTVNGTDVNNVGAAISELDKGWNLASNGANAGAIKAGDTVDIGTAAGETNLQVAKSGNTIQYSLSRDLDLDSVTTGNSKLDNSGLTITGGPSITTAGIDAANTNISNVADATTADQAVNKGQLDAATAAADDKTDALGNSTASNLGGGATYNSTTGAVTAPTYTVNGTDVNNVGAAISELDKGWNLASNGANAGAIKAGDTVDIGTAAGETNLQVAKSGNTIQYSLSRDLDLDSVTTGDSKLDNSGLTITGGPSITTAGIDAANTNISNVADATTADQAVNKGQLDAATAAADDKTDALGNSTASNLGGGATYNSTTGAVTAPTYTVNGTDVNNVGAAISELDKGWNLASNGANAGAIKAGDTVDIGTAAGETNLQVAKSGNTIQYSLSRDLDLDSVTTGNSKLDNSGLTITGGPSITTAGIDAANTNISNVADATTADQAVNKGQLDAATAAADDKTDALGNSTASNLGGGATYNSTTGAVTAPTYTVNGTDVNNVGAAISELDKGWNLASNGANAGAIKAGDTVDIGTAAGETNLQVAKSGNTIQYSLSRDLDLDSVTTGDSKLDNSGLTITGGPSITTAGIDAANTNISNVADATTADQAVNKGQLDAATAAADDKTDALGNSTASNLGGGATYNSTTGAVTAPTYTVNGTDVNNVGAAISELDKGWNLASNGANAGAIKAGDTVDIGTAAGETNLQVAKSGNTIQYSLSRDLDLDSVTTGNSKLDNSGLTITGGPSITTAGIDAANTNISNVADATTADQAVNKGQLDAATAAADDKTDALGNSTASNLGGGATYNSTTGAVTAPTYTVNGTDVNNVGAAISELDKGWNLASNGANAGAIKAGDTVDIGTAAGETNLQVAKSGNTIQYSLSRDLDLDSVTTGDSKLDNSGLTITGGPSITTAGIDAANTNISNVADATTADQAVNKGQLDAATAAADDKTDALGNSTASNLGGGATYNSTTGAVTAPTYTVNGTDVNNVGAAISELDKGWDLASNGANAGAIKAGDTVDIGTAAGETNLQVAKSGNTIQYSLSRDLDLDSVTTGNSKLDNSGLTITGGPSITTAGIDAANTNISNVADATTADQAVNKGQLDAATAAADDKTDALGNSTASNLGGGATYNSTTGAVTAPTYTVNGTDVNNVGAAISELDKGWDLASNGANAGAIKAGDTVDIGTAAGETNLQVAKSGNTIQYSLSRDLDLDSVTTGNSKLDNSGLTITGGPSITTAGIDAANTNISNVADATTADQAVNKGQLDAATAAADDKTDALGNSTASNLGGGATYNSTTGAVTAPTYTVNGTDVNNVGAAISELDKGWDLASNGANAGAIKAGDTVDIGTAAGETNLQVAKSGNTIQYSLSRDLDLDSVTTGNSKLDNSGLTITGGPSITTAGIDAANTNISNVADATTADQAVNKGQLDALASDLAASDNAAVRYDDAAVKDKVTLAGATGTTLTNVKAGDVSATSTDAVNGSQLFTTNQKVDQNTTNIATNTANIAKNTGDISTLNTTVTNQGNEITTLKGGFNLQTNGTNAGAIKAGDTVDIGVVDPADTNLTATKTANNVAFALSKDLTLTSVTTGNTVINSAGLTADKLTVGNVVIDKATNKISGVEAGTDIKDVVNKGQLDALASDLAASDNAAVRYDDAAVKDKVTLAGATGTTLTNVKAGDVSATSTDAVNGSQLFTTNQKVDQNTTNIATNTANIAKNTGDISTLNTTVTNQGNEITTLKGGFNLQTNGTNAGAIKAGDTVDIGVADPADTNLTATKTGNNVAFALSKDLSLNSVNANQLAVGDVVVDKSTNTISGLSNKDLTAADFATQGRAATEEQLKQVISSNITEVVDGNGNKVNIIDQVVNTKPDNKNQDSLFLTYDKQGQETTDRLTIAQTVQKMNTEGVKFFHTNADTSKGDLGTTNDSSAGGLNSTAVGVNAIVETDAVSALAVGHNTKAGGAQSIAIGNGAEALGTQSISIGTGNKVTGDHSGAIGDPTIVDGSNSYSVGNNNQVLTDDTFVLGNNVTQTVTGSVVLGTGSAATTGAGVAGYALSTATTADKTAISNTTSTTGAVAIGDAANGIYRQITGVAAGSQDSDAVNVAQLKAVGNQVTTTQTSLVNSLGGNAKVNADGSITGPTYNVAQGTQTNVGDALTALDQAIGNAATTSKTTVSNGENIVVSKTKNADGSDNYQVSTAKDLTVDSIKTGETVLNNAGIAIANNAVVLNNTGLVIAGGPSVTTQGINAGNKQVTNVAAGTNATDAVNKGQLDSAINNVNNNVNQLANNAVKYDDATKDKITLGGANGTTISNVKDGTVAQGSKEAVNGGQLWNVQQQVNQNTSDIENIQTNINNINNGKSGLVQQQTPNGDITIGKDTGGTKVSVAGKDGDRVVTGVKDGVISATSKDAVNGSQLNVTNNKVVEFLGGGAGYDNITNSFTNPTYTVGGKEYNNVGGAVDALNKADQALDSKIDNVSNRLEQAFYSTNQRIDDVEKRANAGIAAAMALEAAPFVAGKYTYAAGASYHGGENAVGVTLRKTADNGRWSITGGVAAASQGDPSVRIGISGVID</sequence>
<feature type="domain" description="Trimeric autotransporter adhesin YadA-like stalk" evidence="4">
    <location>
        <begin position="5444"/>
        <end position="5472"/>
    </location>
</feature>
<proteinExistence type="predicted"/>
<reference evidence="6" key="1">
    <citation type="submission" date="2020-07" db="EMBL/GenBank/DDBJ databases">
        <title>Acinetobacter junii strain YR7 chromosome and plasmid pNDM-YR7.</title>
        <authorList>
            <person name="Tang B."/>
        </authorList>
    </citation>
    <scope>NUCLEOTIDE SEQUENCE</scope>
    <source>
        <strain evidence="6">YR7</strain>
    </source>
</reference>
<feature type="domain" description="Trimeric autotransporter adhesin YadA-like stalk" evidence="4">
    <location>
        <begin position="316"/>
        <end position="341"/>
    </location>
</feature>
<dbReference type="Proteomes" id="UP000679388">
    <property type="component" value="Chromosome"/>
</dbReference>
<dbReference type="GeneID" id="70092996"/>
<feature type="coiled-coil region" evidence="3">
    <location>
        <begin position="5318"/>
        <end position="5345"/>
    </location>
</feature>
<dbReference type="InterPro" id="IPR011049">
    <property type="entry name" value="Serralysin-like_metalloprot_C"/>
</dbReference>
<dbReference type="GO" id="GO:0019867">
    <property type="term" value="C:outer membrane"/>
    <property type="evidence" value="ECO:0007669"/>
    <property type="project" value="InterPro"/>
</dbReference>
<feature type="domain" description="Trimeric autotransporter adhesin YadA-like stalk" evidence="4">
    <location>
        <begin position="4670"/>
        <end position="4703"/>
    </location>
</feature>
<feature type="domain" description="Trimeric autotransporter adhesin YadA-like stalk" evidence="4">
    <location>
        <begin position="4725"/>
        <end position="4768"/>
    </location>
</feature>
<dbReference type="Pfam" id="PF13018">
    <property type="entry name" value="ESPR"/>
    <property type="match status" value="1"/>
</dbReference>
<protein>
    <recommendedName>
        <fullName evidence="8">Autotransporter adhesin</fullName>
    </recommendedName>
</protein>
<dbReference type="Gene3D" id="6.20.50.100">
    <property type="match status" value="18"/>
</dbReference>
<keyword evidence="1" id="KW-0813">Transport</keyword>
<dbReference type="InterPro" id="IPR045584">
    <property type="entry name" value="Pilin-like"/>
</dbReference>
<accession>A0AAX1MDX6</accession>
<gene>
    <name evidence="6" type="ORF">H2677_10740</name>
</gene>
<dbReference type="Pfam" id="PF05662">
    <property type="entry name" value="YadA_stalk"/>
    <property type="match status" value="11"/>
</dbReference>
<evidence type="ECO:0000256" key="2">
    <source>
        <dbReference type="ARBA" id="ARBA00022927"/>
    </source>
</evidence>
<dbReference type="SUPFAM" id="SSF101967">
    <property type="entry name" value="Adhesin YadA, collagen-binding domain"/>
    <property type="match status" value="3"/>
</dbReference>
<dbReference type="InterPro" id="IPR024973">
    <property type="entry name" value="ESPR"/>
</dbReference>
<evidence type="ECO:0000313" key="6">
    <source>
        <dbReference type="EMBL" id="QUY35744.1"/>
    </source>
</evidence>
<dbReference type="Gene3D" id="1.20.5.170">
    <property type="match status" value="11"/>
</dbReference>
<feature type="domain" description="Trimeric autotransporter adhesin YadA-like stalk" evidence="4">
    <location>
        <begin position="5302"/>
        <end position="5343"/>
    </location>
</feature>
<dbReference type="SUPFAM" id="SSF54523">
    <property type="entry name" value="Pili subunits"/>
    <property type="match status" value="1"/>
</dbReference>
<dbReference type="Gene3D" id="2.150.10.10">
    <property type="entry name" value="Serralysin-like metalloprotease, C-terminal"/>
    <property type="match status" value="5"/>
</dbReference>
<evidence type="ECO:0000256" key="3">
    <source>
        <dbReference type="SAM" id="Coils"/>
    </source>
</evidence>
<feature type="domain" description="Trimeric autotransporter adhesin YadA-like stalk" evidence="4">
    <location>
        <begin position="4518"/>
        <end position="4561"/>
    </location>
</feature>
<dbReference type="CDD" id="cd12820">
    <property type="entry name" value="LbR_YadA-like"/>
    <property type="match status" value="1"/>
</dbReference>
<feature type="domain" description="Trimeric autotransporter adhesin YadA-like stalk" evidence="4">
    <location>
        <begin position="625"/>
        <end position="666"/>
    </location>
</feature>
<feature type="domain" description="Trimeric autotransporter adhesin YadA-like stalk" evidence="4">
    <location>
        <begin position="5360"/>
        <end position="5402"/>
    </location>
</feature>
<dbReference type="Gene3D" id="6.10.250.2040">
    <property type="match status" value="1"/>
</dbReference>
<dbReference type="EMBL" id="CP059558">
    <property type="protein sequence ID" value="QUY35744.1"/>
    <property type="molecule type" value="Genomic_DNA"/>
</dbReference>
<organism evidence="6 7">
    <name type="scientific">Acinetobacter junii</name>
    <dbReference type="NCBI Taxonomy" id="40215"/>
    <lineage>
        <taxon>Bacteria</taxon>
        <taxon>Pseudomonadati</taxon>
        <taxon>Pseudomonadota</taxon>
        <taxon>Gammaproteobacteria</taxon>
        <taxon>Moraxellales</taxon>
        <taxon>Moraxellaceae</taxon>
        <taxon>Acinetobacter</taxon>
    </lineage>
</organism>